<sequence>MTPAVKHLQKAVVDERETLFNVLAANLYVKCFVAAPGLSADDFEVSRRDICDLDFILGIAWDDTRYPITRIIAAEAAGCIKYVDECYCESFDLFRLAHSLANNLLDQKPTSAEIIYFKIDDTEATQDIEFVEEPTLSLSMEYYGHCDGNIGILEPHAEASRSRIRSRMSDLMARVQRNSAENSTSHLRKIVTIMVEKDGLAFLNSDTPLYMKFFKRIERSISNPLSQRITAIFCRAVLFFRLRDFENSARKFRQLVPMTDNWTPETKIESCFATTSALFLNFFGEPESFKEATPPQQRKNLNQNILSKENLVPTRKSRDPTNTFKWRKIQSNSCFNCDLASILNPFQCLEISWPKHRNSCKNRHNIKIGDHVFVHSLINHSYWNGSFRKVVGQGPNEKWMVQDEFGNTILAKAENLAST</sequence>
<evidence type="ECO:0000313" key="2">
    <source>
        <dbReference type="Proteomes" id="UP001211907"/>
    </source>
</evidence>
<gene>
    <name evidence="1" type="ORF">HK100_005626</name>
</gene>
<name>A0AAD5SS89_9FUNG</name>
<keyword evidence="2" id="KW-1185">Reference proteome</keyword>
<dbReference type="Proteomes" id="UP001211907">
    <property type="component" value="Unassembled WGS sequence"/>
</dbReference>
<organism evidence="1 2">
    <name type="scientific">Physocladia obscura</name>
    <dbReference type="NCBI Taxonomy" id="109957"/>
    <lineage>
        <taxon>Eukaryota</taxon>
        <taxon>Fungi</taxon>
        <taxon>Fungi incertae sedis</taxon>
        <taxon>Chytridiomycota</taxon>
        <taxon>Chytridiomycota incertae sedis</taxon>
        <taxon>Chytridiomycetes</taxon>
        <taxon>Chytridiales</taxon>
        <taxon>Chytriomycetaceae</taxon>
        <taxon>Physocladia</taxon>
    </lineage>
</organism>
<accession>A0AAD5SS89</accession>
<dbReference type="AlphaFoldDB" id="A0AAD5SS89"/>
<feature type="non-terminal residue" evidence="1">
    <location>
        <position position="1"/>
    </location>
</feature>
<proteinExistence type="predicted"/>
<dbReference type="EMBL" id="JADGJH010002620">
    <property type="protein sequence ID" value="KAJ3096206.1"/>
    <property type="molecule type" value="Genomic_DNA"/>
</dbReference>
<reference evidence="1" key="1">
    <citation type="submission" date="2020-05" db="EMBL/GenBank/DDBJ databases">
        <title>Phylogenomic resolution of chytrid fungi.</title>
        <authorList>
            <person name="Stajich J.E."/>
            <person name="Amses K."/>
            <person name="Simmons R."/>
            <person name="Seto K."/>
            <person name="Myers J."/>
            <person name="Bonds A."/>
            <person name="Quandt C.A."/>
            <person name="Barry K."/>
            <person name="Liu P."/>
            <person name="Grigoriev I."/>
            <person name="Longcore J.E."/>
            <person name="James T.Y."/>
        </authorList>
    </citation>
    <scope>NUCLEOTIDE SEQUENCE</scope>
    <source>
        <strain evidence="1">JEL0513</strain>
    </source>
</reference>
<comment type="caution">
    <text evidence="1">The sequence shown here is derived from an EMBL/GenBank/DDBJ whole genome shotgun (WGS) entry which is preliminary data.</text>
</comment>
<protein>
    <submittedName>
        <fullName evidence="1">Uncharacterized protein</fullName>
    </submittedName>
</protein>
<evidence type="ECO:0000313" key="1">
    <source>
        <dbReference type="EMBL" id="KAJ3096206.1"/>
    </source>
</evidence>